<sequence length="457" mass="51880">MADQEARQNTVRQQVLHRLLSRVTYALEHPPLDIEYLQFICCQEMTLITAMSANIGISQDLVRGLMDLDSLIQQHKEGQQVATLVEMERSQGCGRPRIHLSRERLIHFLKLGLPQETISKILGVSRTTIYRRMRECDLSVTSLYSSCTDEELDSLVSEIKSTMPNIGYRVVRGALLAKGHRVQWDRICASMHRVDGLGVLSRMSQLGCVARRTYSVPYPKYLVHIDTNHKLIRYSMVIFGGVDGYSRKIMYLRIADNNRSETTLRFFEEAVEEFGFPLRVRRDHGGENVGVARLMFLMRGTENASFIAGKSVHNQSLDAFRDAWDNHSMRTESNLTPNQLWETGQYQNPISNPEMQYSDSAAVEQESGGDTEEIHFGVNVPAIQRPQLTNEQLEQLMSQIDPLQESESFGVDIYLQTLTYVQTLIEERVIEGSFSAVVIFVVIMNVKAVSLSPLARG</sequence>
<dbReference type="Proteomes" id="UP001155660">
    <property type="component" value="Chromosome B4"/>
</dbReference>
<reference evidence="2" key="1">
    <citation type="submission" date="2025-08" db="UniProtKB">
        <authorList>
            <consortium name="RefSeq"/>
        </authorList>
    </citation>
    <scope>IDENTIFICATION</scope>
    <source>
        <tissue evidence="2">Muscle</tissue>
    </source>
</reference>
<dbReference type="PANTHER" id="PTHR46791">
    <property type="entry name" value="EXPRESSED PROTEIN"/>
    <property type="match status" value="1"/>
</dbReference>
<accession>A0A9Q9ZYA6</accession>
<evidence type="ECO:0000313" key="2">
    <source>
        <dbReference type="RefSeq" id="XP_042578484.1"/>
    </source>
</evidence>
<organism evidence="2">
    <name type="scientific">Cyprinus carpio</name>
    <name type="common">Common carp</name>
    <dbReference type="NCBI Taxonomy" id="7962"/>
    <lineage>
        <taxon>Eukaryota</taxon>
        <taxon>Metazoa</taxon>
        <taxon>Chordata</taxon>
        <taxon>Craniata</taxon>
        <taxon>Vertebrata</taxon>
        <taxon>Euteleostomi</taxon>
        <taxon>Actinopterygii</taxon>
        <taxon>Neopterygii</taxon>
        <taxon>Teleostei</taxon>
        <taxon>Ostariophysi</taxon>
        <taxon>Cypriniformes</taxon>
        <taxon>Cyprinidae</taxon>
        <taxon>Cyprininae</taxon>
        <taxon>Cyprinus</taxon>
    </lineage>
</organism>
<proteinExistence type="predicted"/>
<evidence type="ECO:0000259" key="1">
    <source>
        <dbReference type="Pfam" id="PF24764"/>
    </source>
</evidence>
<dbReference type="PANTHER" id="PTHR46791:SF11">
    <property type="entry name" value="INTEGRASE CATALYTIC DOMAIN-CONTAINING PROTEIN"/>
    <property type="match status" value="1"/>
</dbReference>
<dbReference type="GeneID" id="109078767"/>
<dbReference type="InterPro" id="IPR058913">
    <property type="entry name" value="Integrase_dom_put"/>
</dbReference>
<protein>
    <submittedName>
        <fullName evidence="2">Uncharacterized protein LOC109078767 isoform X2</fullName>
    </submittedName>
</protein>
<name>A0A9Q9ZYA6_CYPCA</name>
<dbReference type="AlphaFoldDB" id="A0A9Q9ZYA6"/>
<dbReference type="RefSeq" id="XP_042578484.1">
    <property type="nucleotide sequence ID" value="XM_042722550.1"/>
</dbReference>
<gene>
    <name evidence="2" type="primary">LOC109078767</name>
</gene>
<dbReference type="Pfam" id="PF24764">
    <property type="entry name" value="rva_4"/>
    <property type="match status" value="1"/>
</dbReference>
<feature type="domain" description="Integrase core" evidence="1">
    <location>
        <begin position="214"/>
        <end position="317"/>
    </location>
</feature>